<feature type="transmembrane region" description="Helical" evidence="7">
    <location>
        <begin position="277"/>
        <end position="299"/>
    </location>
</feature>
<sequence length="365" mass="37789">MFTKPLAIASSSAPTLPLPRIAGISFALLIALSGWGLSYMPGLNRIGPLACALFLAAAYRHRFGYPSALAQGIRFSSGTLLRSAIVLYGLKLNVGDLLHHGLPLLARGAGTVAFSLAAVLLLGRWLRADAKLTALLAVGTAICGAAAIAAVSPLLKSRDEDTAVSAGLIALIGTGFAALYALLLPWLPMNASAYGIWSGLTLHEIAHVAMAAAPAGQDALADGLLAKLCRVALLVPTCLAIVAFPAVRARFRRKASAESGEPAKESRSPSGKNARTATFPFPWFLFGFAAASPFGSYALPALVDSTDAATLLHGVSIATTLLLAMAMAGLGLNVSLRDFRSRALRPFAAMLIASLLLSALTYVSL</sequence>
<protein>
    <submittedName>
        <fullName evidence="8">YeiH family protein</fullName>
    </submittedName>
</protein>
<organism evidence="8 9">
    <name type="scientific">Cohnella suwonensis</name>
    <dbReference type="NCBI Taxonomy" id="696072"/>
    <lineage>
        <taxon>Bacteria</taxon>
        <taxon>Bacillati</taxon>
        <taxon>Bacillota</taxon>
        <taxon>Bacilli</taxon>
        <taxon>Bacillales</taxon>
        <taxon>Paenibacillaceae</taxon>
        <taxon>Cohnella</taxon>
    </lineage>
</organism>
<dbReference type="Pfam" id="PF03601">
    <property type="entry name" value="Cons_hypoth698"/>
    <property type="match status" value="1"/>
</dbReference>
<evidence type="ECO:0000313" key="8">
    <source>
        <dbReference type="EMBL" id="MFC5470319.1"/>
    </source>
</evidence>
<evidence type="ECO:0000256" key="3">
    <source>
        <dbReference type="ARBA" id="ARBA00022475"/>
    </source>
</evidence>
<feature type="transmembrane region" description="Helical" evidence="7">
    <location>
        <begin position="102"/>
        <end position="122"/>
    </location>
</feature>
<evidence type="ECO:0000256" key="5">
    <source>
        <dbReference type="ARBA" id="ARBA00022989"/>
    </source>
</evidence>
<dbReference type="PANTHER" id="PTHR30106:SF2">
    <property type="entry name" value="UPF0324 INNER MEMBRANE PROTEIN YEIH"/>
    <property type="match status" value="1"/>
</dbReference>
<dbReference type="PANTHER" id="PTHR30106">
    <property type="entry name" value="INNER MEMBRANE PROTEIN YEIH-RELATED"/>
    <property type="match status" value="1"/>
</dbReference>
<feature type="transmembrane region" description="Helical" evidence="7">
    <location>
        <begin position="21"/>
        <end position="37"/>
    </location>
</feature>
<evidence type="ECO:0000256" key="1">
    <source>
        <dbReference type="ARBA" id="ARBA00004651"/>
    </source>
</evidence>
<keyword evidence="5 7" id="KW-1133">Transmembrane helix</keyword>
<gene>
    <name evidence="8" type="ORF">ACFPPD_16555</name>
</gene>
<keyword evidence="6 7" id="KW-0472">Membrane</keyword>
<evidence type="ECO:0000256" key="4">
    <source>
        <dbReference type="ARBA" id="ARBA00022692"/>
    </source>
</evidence>
<evidence type="ECO:0000256" key="7">
    <source>
        <dbReference type="SAM" id="Phobius"/>
    </source>
</evidence>
<feature type="transmembrane region" description="Helical" evidence="7">
    <location>
        <begin position="225"/>
        <end position="247"/>
    </location>
</feature>
<evidence type="ECO:0000256" key="6">
    <source>
        <dbReference type="ARBA" id="ARBA00023136"/>
    </source>
</evidence>
<accession>A0ABW0LX32</accession>
<comment type="caution">
    <text evidence="8">The sequence shown here is derived from an EMBL/GenBank/DDBJ whole genome shotgun (WGS) entry which is preliminary data.</text>
</comment>
<feature type="transmembrane region" description="Helical" evidence="7">
    <location>
        <begin position="344"/>
        <end position="363"/>
    </location>
</feature>
<keyword evidence="4 7" id="KW-0812">Transmembrane</keyword>
<comment type="similarity">
    <text evidence="2">Belongs to the UPF0324 family.</text>
</comment>
<proteinExistence type="inferred from homology"/>
<feature type="transmembrane region" description="Helical" evidence="7">
    <location>
        <begin position="167"/>
        <end position="187"/>
    </location>
</feature>
<dbReference type="EMBL" id="JBHSMH010000055">
    <property type="protein sequence ID" value="MFC5470319.1"/>
    <property type="molecule type" value="Genomic_DNA"/>
</dbReference>
<dbReference type="RefSeq" id="WP_209749941.1">
    <property type="nucleotide sequence ID" value="NZ_JBHSMH010000055.1"/>
</dbReference>
<feature type="transmembrane region" description="Helical" evidence="7">
    <location>
        <begin position="134"/>
        <end position="155"/>
    </location>
</feature>
<keyword evidence="3" id="KW-1003">Cell membrane</keyword>
<evidence type="ECO:0000313" key="9">
    <source>
        <dbReference type="Proteomes" id="UP001596105"/>
    </source>
</evidence>
<dbReference type="InterPro" id="IPR018383">
    <property type="entry name" value="UPF0324_pro"/>
</dbReference>
<reference evidence="9" key="1">
    <citation type="journal article" date="2019" name="Int. J. Syst. Evol. Microbiol.">
        <title>The Global Catalogue of Microorganisms (GCM) 10K type strain sequencing project: providing services to taxonomists for standard genome sequencing and annotation.</title>
        <authorList>
            <consortium name="The Broad Institute Genomics Platform"/>
            <consortium name="The Broad Institute Genome Sequencing Center for Infectious Disease"/>
            <person name="Wu L."/>
            <person name="Ma J."/>
        </authorList>
    </citation>
    <scope>NUCLEOTIDE SEQUENCE [LARGE SCALE GENOMIC DNA]</scope>
    <source>
        <strain evidence="9">CCUG 57113</strain>
    </source>
</reference>
<evidence type="ECO:0000256" key="2">
    <source>
        <dbReference type="ARBA" id="ARBA00007977"/>
    </source>
</evidence>
<name>A0ABW0LX32_9BACL</name>
<feature type="transmembrane region" description="Helical" evidence="7">
    <location>
        <begin position="311"/>
        <end position="332"/>
    </location>
</feature>
<keyword evidence="9" id="KW-1185">Reference proteome</keyword>
<feature type="transmembrane region" description="Helical" evidence="7">
    <location>
        <begin position="194"/>
        <end position="213"/>
    </location>
</feature>
<comment type="subcellular location">
    <subcellularLocation>
        <location evidence="1">Cell membrane</location>
        <topology evidence="1">Multi-pass membrane protein</topology>
    </subcellularLocation>
</comment>
<dbReference type="Proteomes" id="UP001596105">
    <property type="component" value="Unassembled WGS sequence"/>
</dbReference>